<proteinExistence type="predicted"/>
<reference evidence="2" key="5">
    <citation type="journal article" date="2021" name="G3 (Bethesda)">
        <title>Aegilops tauschii genome assembly Aet v5.0 features greater sequence contiguity and improved annotation.</title>
        <authorList>
            <person name="Wang L."/>
            <person name="Zhu T."/>
            <person name="Rodriguez J.C."/>
            <person name="Deal K.R."/>
            <person name="Dubcovsky J."/>
            <person name="McGuire P.E."/>
            <person name="Lux T."/>
            <person name="Spannagl M."/>
            <person name="Mayer K.F.X."/>
            <person name="Baldrich P."/>
            <person name="Meyers B.C."/>
            <person name="Huo N."/>
            <person name="Gu Y.Q."/>
            <person name="Zhou H."/>
            <person name="Devos K.M."/>
            <person name="Bennetzen J.L."/>
            <person name="Unver T."/>
            <person name="Budak H."/>
            <person name="Gulick P.J."/>
            <person name="Galiba G."/>
            <person name="Kalapos B."/>
            <person name="Nelson D.R."/>
            <person name="Li P."/>
            <person name="You F.M."/>
            <person name="Luo M.C."/>
            <person name="Dvorak J."/>
        </authorList>
    </citation>
    <scope>NUCLEOTIDE SEQUENCE [LARGE SCALE GENOMIC DNA]</scope>
    <source>
        <strain evidence="2">cv. AL8/78</strain>
    </source>
</reference>
<dbReference type="Proteomes" id="UP000015105">
    <property type="component" value="Chromosome 7D"/>
</dbReference>
<reference evidence="3" key="2">
    <citation type="journal article" date="2017" name="Nat. Plants">
        <title>The Aegilops tauschii genome reveals multiple impacts of transposons.</title>
        <authorList>
            <person name="Zhao G."/>
            <person name="Zou C."/>
            <person name="Li K."/>
            <person name="Wang K."/>
            <person name="Li T."/>
            <person name="Gao L."/>
            <person name="Zhang X."/>
            <person name="Wang H."/>
            <person name="Yang Z."/>
            <person name="Liu X."/>
            <person name="Jiang W."/>
            <person name="Mao L."/>
            <person name="Kong X."/>
            <person name="Jiao Y."/>
            <person name="Jia J."/>
        </authorList>
    </citation>
    <scope>NUCLEOTIDE SEQUENCE [LARGE SCALE GENOMIC DNA]</scope>
    <source>
        <strain evidence="3">cv. AL8/78</strain>
    </source>
</reference>
<dbReference type="PANTHER" id="PTHR33116">
    <property type="entry name" value="REVERSE TRANSCRIPTASE ZINC-BINDING DOMAIN-CONTAINING PROTEIN-RELATED-RELATED"/>
    <property type="match status" value="1"/>
</dbReference>
<name>A0A453SEC5_AEGTS</name>
<dbReference type="EnsemblPlants" id="AET7Gv20907400.7">
    <property type="protein sequence ID" value="AET7Gv20907400.7"/>
    <property type="gene ID" value="AET7Gv20907400"/>
</dbReference>
<reference evidence="2" key="4">
    <citation type="submission" date="2019-03" db="UniProtKB">
        <authorList>
            <consortium name="EnsemblPlants"/>
        </authorList>
    </citation>
    <scope>IDENTIFICATION</scope>
</reference>
<feature type="domain" description="Reverse transcriptase zinc-binding" evidence="1">
    <location>
        <begin position="217"/>
        <end position="300"/>
    </location>
</feature>
<evidence type="ECO:0000259" key="1">
    <source>
        <dbReference type="Pfam" id="PF13966"/>
    </source>
</evidence>
<keyword evidence="3" id="KW-1185">Reference proteome</keyword>
<dbReference type="AlphaFoldDB" id="A0A453SEC5"/>
<sequence length="316" mass="36252">MNQAGRLALAKSVLGAIPLHQLLVLAPPTRRLKLLEKIQHGFLLLGNVVISKKFCHVNWRRVARPLSLGGLGVHDLERTGLSLRVRWLWFSRTDDRRAWSGLDLQFSAEERAFFFASTYTVLGNGQTTKFWEDRWIGGRSVREIAPLLHSCIPKRRRKATTMADGLPGHLWARDIHGVVGIHEIGQYILLWRLIESTTLSDTPDQLVWKWTVSGICTAKSAYAASLHGSMTCGNWRLTWKSWAPPKVKFFLWLVSLDRCWTADRLARHGLQHHNSCPLCCQEPETMRHLLLGCSFSRHVWFEILSWMRMTCNAHDM</sequence>
<reference evidence="3" key="1">
    <citation type="journal article" date="2014" name="Science">
        <title>Ancient hybridizations among the ancestral genomes of bread wheat.</title>
        <authorList>
            <consortium name="International Wheat Genome Sequencing Consortium,"/>
            <person name="Marcussen T."/>
            <person name="Sandve S.R."/>
            <person name="Heier L."/>
            <person name="Spannagl M."/>
            <person name="Pfeifer M."/>
            <person name="Jakobsen K.S."/>
            <person name="Wulff B.B."/>
            <person name="Steuernagel B."/>
            <person name="Mayer K.F."/>
            <person name="Olsen O.A."/>
        </authorList>
    </citation>
    <scope>NUCLEOTIDE SEQUENCE [LARGE SCALE GENOMIC DNA]</scope>
    <source>
        <strain evidence="3">cv. AL8/78</strain>
    </source>
</reference>
<evidence type="ECO:0000313" key="2">
    <source>
        <dbReference type="EnsemblPlants" id="AET7Gv20907400.7"/>
    </source>
</evidence>
<protein>
    <recommendedName>
        <fullName evidence="1">Reverse transcriptase zinc-binding domain-containing protein</fullName>
    </recommendedName>
</protein>
<evidence type="ECO:0000313" key="3">
    <source>
        <dbReference type="Proteomes" id="UP000015105"/>
    </source>
</evidence>
<accession>A0A453SEC5</accession>
<dbReference type="PANTHER" id="PTHR33116:SF78">
    <property type="entry name" value="OS12G0587133 PROTEIN"/>
    <property type="match status" value="1"/>
</dbReference>
<dbReference type="InterPro" id="IPR026960">
    <property type="entry name" value="RVT-Znf"/>
</dbReference>
<dbReference type="Pfam" id="PF13966">
    <property type="entry name" value="zf-RVT"/>
    <property type="match status" value="1"/>
</dbReference>
<organism evidence="2 3">
    <name type="scientific">Aegilops tauschii subsp. strangulata</name>
    <name type="common">Goatgrass</name>
    <dbReference type="NCBI Taxonomy" id="200361"/>
    <lineage>
        <taxon>Eukaryota</taxon>
        <taxon>Viridiplantae</taxon>
        <taxon>Streptophyta</taxon>
        <taxon>Embryophyta</taxon>
        <taxon>Tracheophyta</taxon>
        <taxon>Spermatophyta</taxon>
        <taxon>Magnoliopsida</taxon>
        <taxon>Liliopsida</taxon>
        <taxon>Poales</taxon>
        <taxon>Poaceae</taxon>
        <taxon>BOP clade</taxon>
        <taxon>Pooideae</taxon>
        <taxon>Triticodae</taxon>
        <taxon>Triticeae</taxon>
        <taxon>Triticinae</taxon>
        <taxon>Aegilops</taxon>
    </lineage>
</organism>
<reference evidence="2" key="3">
    <citation type="journal article" date="2017" name="Nature">
        <title>Genome sequence of the progenitor of the wheat D genome Aegilops tauschii.</title>
        <authorList>
            <person name="Luo M.C."/>
            <person name="Gu Y.Q."/>
            <person name="Puiu D."/>
            <person name="Wang H."/>
            <person name="Twardziok S.O."/>
            <person name="Deal K.R."/>
            <person name="Huo N."/>
            <person name="Zhu T."/>
            <person name="Wang L."/>
            <person name="Wang Y."/>
            <person name="McGuire P.E."/>
            <person name="Liu S."/>
            <person name="Long H."/>
            <person name="Ramasamy R.K."/>
            <person name="Rodriguez J.C."/>
            <person name="Van S.L."/>
            <person name="Yuan L."/>
            <person name="Wang Z."/>
            <person name="Xia Z."/>
            <person name="Xiao L."/>
            <person name="Anderson O.D."/>
            <person name="Ouyang S."/>
            <person name="Liang Y."/>
            <person name="Zimin A.V."/>
            <person name="Pertea G."/>
            <person name="Qi P."/>
            <person name="Bennetzen J.L."/>
            <person name="Dai X."/>
            <person name="Dawson M.W."/>
            <person name="Muller H.G."/>
            <person name="Kugler K."/>
            <person name="Rivarola-Duarte L."/>
            <person name="Spannagl M."/>
            <person name="Mayer K.F.X."/>
            <person name="Lu F.H."/>
            <person name="Bevan M.W."/>
            <person name="Leroy P."/>
            <person name="Li P."/>
            <person name="You F.M."/>
            <person name="Sun Q."/>
            <person name="Liu Z."/>
            <person name="Lyons E."/>
            <person name="Wicker T."/>
            <person name="Salzberg S.L."/>
            <person name="Devos K.M."/>
            <person name="Dvorak J."/>
        </authorList>
    </citation>
    <scope>NUCLEOTIDE SEQUENCE [LARGE SCALE GENOMIC DNA]</scope>
    <source>
        <strain evidence="2">cv. AL8/78</strain>
    </source>
</reference>
<dbReference type="Gramene" id="AET7Gv20907400.7">
    <property type="protein sequence ID" value="AET7Gv20907400.7"/>
    <property type="gene ID" value="AET7Gv20907400"/>
</dbReference>